<name>A0A381PG65_9ZZZZ</name>
<reference evidence="3" key="1">
    <citation type="submission" date="2018-05" db="EMBL/GenBank/DDBJ databases">
        <authorList>
            <person name="Lanie J.A."/>
            <person name="Ng W.-L."/>
            <person name="Kazmierczak K.M."/>
            <person name="Andrzejewski T.M."/>
            <person name="Davidsen T.M."/>
            <person name="Wayne K.J."/>
            <person name="Tettelin H."/>
            <person name="Glass J.I."/>
            <person name="Rusch D."/>
            <person name="Podicherti R."/>
            <person name="Tsui H.-C.T."/>
            <person name="Winkler M.E."/>
        </authorList>
    </citation>
    <scope>NUCLEOTIDE SEQUENCE</scope>
</reference>
<accession>A0A381PG65</accession>
<dbReference type="GO" id="GO:0016846">
    <property type="term" value="F:carbon-sulfur lyase activity"/>
    <property type="evidence" value="ECO:0007669"/>
    <property type="project" value="TreeGrafter"/>
</dbReference>
<protein>
    <recommendedName>
        <fullName evidence="4">Cystathionine gamma-synthase</fullName>
    </recommendedName>
</protein>
<organism evidence="3">
    <name type="scientific">marine metagenome</name>
    <dbReference type="NCBI Taxonomy" id="408172"/>
    <lineage>
        <taxon>unclassified sequences</taxon>
        <taxon>metagenomes</taxon>
        <taxon>ecological metagenomes</taxon>
    </lineage>
</organism>
<dbReference type="PANTHER" id="PTHR11808">
    <property type="entry name" value="TRANS-SULFURATION ENZYME FAMILY MEMBER"/>
    <property type="match status" value="1"/>
</dbReference>
<dbReference type="GO" id="GO:0005737">
    <property type="term" value="C:cytoplasm"/>
    <property type="evidence" value="ECO:0007669"/>
    <property type="project" value="TreeGrafter"/>
</dbReference>
<dbReference type="EMBL" id="UINC01000953">
    <property type="protein sequence ID" value="SUZ65207.1"/>
    <property type="molecule type" value="Genomic_DNA"/>
</dbReference>
<dbReference type="Gene3D" id="3.40.640.10">
    <property type="entry name" value="Type I PLP-dependent aspartate aminotransferase-like (Major domain)"/>
    <property type="match status" value="1"/>
</dbReference>
<dbReference type="GO" id="GO:0019346">
    <property type="term" value="P:transsulfuration"/>
    <property type="evidence" value="ECO:0007669"/>
    <property type="project" value="InterPro"/>
</dbReference>
<dbReference type="InterPro" id="IPR000277">
    <property type="entry name" value="Cys/Met-Metab_PyrdxlP-dep_enz"/>
</dbReference>
<comment type="cofactor">
    <cofactor evidence="1">
        <name>pyridoxal 5'-phosphate</name>
        <dbReference type="ChEBI" id="CHEBI:597326"/>
    </cofactor>
</comment>
<dbReference type="FunFam" id="3.40.640.10:FF:000046">
    <property type="entry name" value="Cystathionine gamma-lyase"/>
    <property type="match status" value="1"/>
</dbReference>
<dbReference type="GO" id="GO:0030170">
    <property type="term" value="F:pyridoxal phosphate binding"/>
    <property type="evidence" value="ECO:0007669"/>
    <property type="project" value="InterPro"/>
</dbReference>
<dbReference type="CDD" id="cd00614">
    <property type="entry name" value="CGS_like"/>
    <property type="match status" value="1"/>
</dbReference>
<evidence type="ECO:0000256" key="1">
    <source>
        <dbReference type="ARBA" id="ARBA00001933"/>
    </source>
</evidence>
<evidence type="ECO:0000256" key="2">
    <source>
        <dbReference type="ARBA" id="ARBA00022898"/>
    </source>
</evidence>
<dbReference type="InterPro" id="IPR015424">
    <property type="entry name" value="PyrdxlP-dep_Trfase"/>
</dbReference>
<dbReference type="PIRSF" id="PIRSF001434">
    <property type="entry name" value="CGS"/>
    <property type="match status" value="1"/>
</dbReference>
<dbReference type="Gene3D" id="3.90.1150.10">
    <property type="entry name" value="Aspartate Aminotransferase, domain 1"/>
    <property type="match status" value="1"/>
</dbReference>
<dbReference type="InterPro" id="IPR015421">
    <property type="entry name" value="PyrdxlP-dep_Trfase_major"/>
</dbReference>
<sequence length="325" mass="35884">MLENADYAHAFSSGMAAMTAIFTMFKPNDHIIISKNVYGGVFRLVTQVLNDTGVHFEFIDTTDVKNTEKAIKKNTKLIHLETPSNPLLELADIKSTAQICKKQNIVLSIDNTFMSPYGQRPLDLGADIVMHSSTKFISGHCDVLSGALMMNNKELSEKTTLIQNTAGAIVSPFDAWLLLRSVKTLSLRVKKQFINAEKIANWLQNNSKVKKVIYPGLSSHSQFKLASQQQLSPEGKSVYGSMISFELDKSVDLDKFANKLNIITLAESLGGLKSLISCPYAMTHASVPKDEKMKLGITPNLLRLSVGIEHIDDLISELDSAIEHN</sequence>
<evidence type="ECO:0000313" key="3">
    <source>
        <dbReference type="EMBL" id="SUZ65207.1"/>
    </source>
</evidence>
<dbReference type="Pfam" id="PF01053">
    <property type="entry name" value="Cys_Met_Meta_PP"/>
    <property type="match status" value="1"/>
</dbReference>
<proteinExistence type="predicted"/>
<evidence type="ECO:0008006" key="4">
    <source>
        <dbReference type="Google" id="ProtNLM"/>
    </source>
</evidence>
<dbReference type="SUPFAM" id="SSF53383">
    <property type="entry name" value="PLP-dependent transferases"/>
    <property type="match status" value="1"/>
</dbReference>
<dbReference type="AlphaFoldDB" id="A0A381PG65"/>
<dbReference type="InterPro" id="IPR015422">
    <property type="entry name" value="PyrdxlP-dep_Trfase_small"/>
</dbReference>
<gene>
    <name evidence="3" type="ORF">METZ01_LOCUS18061</name>
</gene>
<keyword evidence="2" id="KW-0663">Pyridoxal phosphate</keyword>